<name>A0A5M3XTA2_9ACTN</name>
<sequence length="301" mass="32760">MRSASLGVEREVDIVIEGEFDGEPLCISVEVIEHSRPAGLLWVEQQLEKHRDLPTNRLLLVSKSGFVANALAKIEQQAGRVQALTPEVIEIEGEAIVKRLFVDAISYKASGCKVHVRSRTQDLQVVAGEPLHDVCAADGSLLGSLAYLVQEALDLKAIRVRLGVIAHNHPEKDQLKAFSLGLAIPRLGYHLRQSETGELHLIEELEMWGDFAILQSEVPLTLTKLGGRAYGAAEASIAGRPAVWVGTSDREKQTTRISWQATDKLARSVPSVASPVRSVQFPGLLKLLPPPSTPDLPLSSD</sequence>
<accession>A0A5M3XTA2</accession>
<evidence type="ECO:0000313" key="1">
    <source>
        <dbReference type="EMBL" id="GES24524.1"/>
    </source>
</evidence>
<keyword evidence="2" id="KW-1185">Reference proteome</keyword>
<dbReference type="EMBL" id="BLAF01000053">
    <property type="protein sequence ID" value="GES24524.1"/>
    <property type="molecule type" value="Genomic_DNA"/>
</dbReference>
<dbReference type="Proteomes" id="UP000377595">
    <property type="component" value="Unassembled WGS sequence"/>
</dbReference>
<protein>
    <recommendedName>
        <fullName evidence="3">Restriction endonuclease type IV Mrr domain-containing protein</fullName>
    </recommendedName>
</protein>
<organism evidence="1 2">
    <name type="scientific">Acrocarpospora pleiomorpha</name>
    <dbReference type="NCBI Taxonomy" id="90975"/>
    <lineage>
        <taxon>Bacteria</taxon>
        <taxon>Bacillati</taxon>
        <taxon>Actinomycetota</taxon>
        <taxon>Actinomycetes</taxon>
        <taxon>Streptosporangiales</taxon>
        <taxon>Streptosporangiaceae</taxon>
        <taxon>Acrocarpospora</taxon>
    </lineage>
</organism>
<comment type="caution">
    <text evidence="1">The sequence shown here is derived from an EMBL/GenBank/DDBJ whole genome shotgun (WGS) entry which is preliminary data.</text>
</comment>
<proteinExistence type="predicted"/>
<evidence type="ECO:0008006" key="3">
    <source>
        <dbReference type="Google" id="ProtNLM"/>
    </source>
</evidence>
<reference evidence="1 2" key="1">
    <citation type="submission" date="2019-10" db="EMBL/GenBank/DDBJ databases">
        <title>Whole genome shotgun sequence of Acrocarpospora pleiomorpha NBRC 16267.</title>
        <authorList>
            <person name="Ichikawa N."/>
            <person name="Kimura A."/>
            <person name="Kitahashi Y."/>
            <person name="Komaki H."/>
            <person name="Oguchi A."/>
        </authorList>
    </citation>
    <scope>NUCLEOTIDE SEQUENCE [LARGE SCALE GENOMIC DNA]</scope>
    <source>
        <strain evidence="1 2">NBRC 16267</strain>
    </source>
</reference>
<evidence type="ECO:0000313" key="2">
    <source>
        <dbReference type="Proteomes" id="UP000377595"/>
    </source>
</evidence>
<gene>
    <name evidence="1" type="ORF">Aple_074230</name>
</gene>
<dbReference type="AlphaFoldDB" id="A0A5M3XTA2"/>